<dbReference type="SUPFAM" id="SSF53335">
    <property type="entry name" value="S-adenosyl-L-methionine-dependent methyltransferases"/>
    <property type="match status" value="1"/>
</dbReference>
<keyword evidence="1" id="KW-0732">Signal</keyword>
<feature type="signal peptide" evidence="1">
    <location>
        <begin position="1"/>
        <end position="18"/>
    </location>
</feature>
<evidence type="ECO:0000256" key="1">
    <source>
        <dbReference type="SAM" id="SignalP"/>
    </source>
</evidence>
<reference evidence="2 3" key="1">
    <citation type="journal article" date="2020" name="G3 (Bethesda)">
        <title>Improved Reference Genome for Cyclotella cryptica CCMP332, a Model for Cell Wall Morphogenesis, Salinity Adaptation, and Lipid Production in Diatoms (Bacillariophyta).</title>
        <authorList>
            <person name="Roberts W.R."/>
            <person name="Downey K.M."/>
            <person name="Ruck E.C."/>
            <person name="Traller J.C."/>
            <person name="Alverson A.J."/>
        </authorList>
    </citation>
    <scope>NUCLEOTIDE SEQUENCE [LARGE SCALE GENOMIC DNA]</scope>
    <source>
        <strain evidence="2 3">CCMP332</strain>
    </source>
</reference>
<accession>A0ABD3NVZ8</accession>
<dbReference type="EMBL" id="JABMIG020000384">
    <property type="protein sequence ID" value="KAL3779581.1"/>
    <property type="molecule type" value="Genomic_DNA"/>
</dbReference>
<comment type="caution">
    <text evidence="2">The sequence shown here is derived from an EMBL/GenBank/DDBJ whole genome shotgun (WGS) entry which is preliminary data.</text>
</comment>
<organism evidence="2 3">
    <name type="scientific">Cyclotella cryptica</name>
    <dbReference type="NCBI Taxonomy" id="29204"/>
    <lineage>
        <taxon>Eukaryota</taxon>
        <taxon>Sar</taxon>
        <taxon>Stramenopiles</taxon>
        <taxon>Ochrophyta</taxon>
        <taxon>Bacillariophyta</taxon>
        <taxon>Coscinodiscophyceae</taxon>
        <taxon>Thalassiosirophycidae</taxon>
        <taxon>Stephanodiscales</taxon>
        <taxon>Stephanodiscaceae</taxon>
        <taxon>Cyclotella</taxon>
    </lineage>
</organism>
<dbReference type="InterPro" id="IPR004951">
    <property type="entry name" value="DUF268_CAE_spp"/>
</dbReference>
<sequence>MLIFQVVWITCFVIGTLAAIPNKQSRNNNESQSPTNTEVGSKRLLIEHSEQCTYISPDGTKIVAQPASEPATYGPQVASSALLALLHLDVNTKRPIWTKGVVDELDKIVASGGSISCEHYPHSAEDVALAVGHIDLDIANSKVGVVSSISPWVEHVLKSAGSSHVVTIDYNEPIVCTGIPWIESRSVAQFGAEVGLYDLLVSFSGIEHSGLGRYGDPINEVGDIEAMQQMHKALAPGGFLLLAIPTAHESKVAGIYHRIYGPDRLAWLLENRFAFVGRVWNGHVLGGWSDVLSHPKLFPKQNELDVPADWMNQHVLILQKLPDSINRTREMNISIIGDSSPESQLLRMALLAVTMAIAVHTIRRRMVGIGPF</sequence>
<feature type="chain" id="PRO_5044834768" description="Methyltransferase type 11 domain-containing protein" evidence="1">
    <location>
        <begin position="19"/>
        <end position="372"/>
    </location>
</feature>
<evidence type="ECO:0000313" key="3">
    <source>
        <dbReference type="Proteomes" id="UP001516023"/>
    </source>
</evidence>
<gene>
    <name evidence="2" type="ORF">HJC23_005093</name>
</gene>
<name>A0ABD3NVZ8_9STRA</name>
<proteinExistence type="predicted"/>
<evidence type="ECO:0008006" key="4">
    <source>
        <dbReference type="Google" id="ProtNLM"/>
    </source>
</evidence>
<dbReference type="Pfam" id="PF03269">
    <property type="entry name" value="DUF268"/>
    <property type="match status" value="1"/>
</dbReference>
<dbReference type="InterPro" id="IPR029063">
    <property type="entry name" value="SAM-dependent_MTases_sf"/>
</dbReference>
<dbReference type="AlphaFoldDB" id="A0ABD3NVZ8"/>
<keyword evidence="3" id="KW-1185">Reference proteome</keyword>
<protein>
    <recommendedName>
        <fullName evidence="4">Methyltransferase type 11 domain-containing protein</fullName>
    </recommendedName>
</protein>
<evidence type="ECO:0000313" key="2">
    <source>
        <dbReference type="EMBL" id="KAL3779581.1"/>
    </source>
</evidence>
<dbReference type="Proteomes" id="UP001516023">
    <property type="component" value="Unassembled WGS sequence"/>
</dbReference>